<protein>
    <recommendedName>
        <fullName evidence="2">Excalibur calcium-binding domain-containing protein</fullName>
    </recommendedName>
</protein>
<dbReference type="AlphaFoldDB" id="A0A1Y0ITU7"/>
<keyword evidence="1" id="KW-0812">Transmembrane</keyword>
<evidence type="ECO:0000256" key="1">
    <source>
        <dbReference type="SAM" id="Phobius"/>
    </source>
</evidence>
<name>A0A1Y0ITU7_9BACL</name>
<keyword evidence="4" id="KW-1185">Reference proteome</keyword>
<dbReference type="InterPro" id="IPR008613">
    <property type="entry name" value="Excalibur_Ca-bd_domain"/>
</dbReference>
<sequence>MGLGNVKWKKTFSGIFIAVVVLVPVLLVTNELKPNLTTMIPTETVYANCTEVKNAGKAPLQKGEQGYTAKLDRDGDGIACE</sequence>
<feature type="transmembrane region" description="Helical" evidence="1">
    <location>
        <begin position="12"/>
        <end position="29"/>
    </location>
</feature>
<dbReference type="Proteomes" id="UP000195437">
    <property type="component" value="Chromosome"/>
</dbReference>
<dbReference type="SMART" id="SM00894">
    <property type="entry name" value="Excalibur"/>
    <property type="match status" value="1"/>
</dbReference>
<dbReference type="Pfam" id="PF05901">
    <property type="entry name" value="Excalibur"/>
    <property type="match status" value="1"/>
</dbReference>
<dbReference type="KEGG" id="tum:CBW65_18660"/>
<dbReference type="EMBL" id="CP021434">
    <property type="protein sequence ID" value="ARU62764.1"/>
    <property type="molecule type" value="Genomic_DNA"/>
</dbReference>
<evidence type="ECO:0000313" key="3">
    <source>
        <dbReference type="EMBL" id="ARU62764.1"/>
    </source>
</evidence>
<evidence type="ECO:0000313" key="4">
    <source>
        <dbReference type="Proteomes" id="UP000195437"/>
    </source>
</evidence>
<gene>
    <name evidence="3" type="ORF">CBW65_18660</name>
</gene>
<feature type="domain" description="Excalibur calcium-binding" evidence="2">
    <location>
        <begin position="45"/>
        <end position="81"/>
    </location>
</feature>
<dbReference type="OrthoDB" id="4376109at2"/>
<keyword evidence="1" id="KW-0472">Membrane</keyword>
<evidence type="ECO:0000259" key="2">
    <source>
        <dbReference type="SMART" id="SM00894"/>
    </source>
</evidence>
<accession>A0A1Y0ITU7</accession>
<organism evidence="3 4">
    <name type="scientific">Tumebacillus avium</name>
    <dbReference type="NCBI Taxonomy" id="1903704"/>
    <lineage>
        <taxon>Bacteria</taxon>
        <taxon>Bacillati</taxon>
        <taxon>Bacillota</taxon>
        <taxon>Bacilli</taxon>
        <taxon>Bacillales</taxon>
        <taxon>Alicyclobacillaceae</taxon>
        <taxon>Tumebacillus</taxon>
    </lineage>
</organism>
<reference evidence="4" key="1">
    <citation type="submission" date="2017-05" db="EMBL/GenBank/DDBJ databases">
        <authorList>
            <person name="Sung H."/>
        </authorList>
    </citation>
    <scope>NUCLEOTIDE SEQUENCE [LARGE SCALE GENOMIC DNA]</scope>
    <source>
        <strain evidence="4">AR23208</strain>
    </source>
</reference>
<proteinExistence type="predicted"/>
<keyword evidence="1" id="KW-1133">Transmembrane helix</keyword>